<reference evidence="1" key="1">
    <citation type="submission" date="2018-02" db="EMBL/GenBank/DDBJ databases">
        <title>Rhizophora mucronata_Transcriptome.</title>
        <authorList>
            <person name="Meera S.P."/>
            <person name="Sreeshan A."/>
            <person name="Augustine A."/>
        </authorList>
    </citation>
    <scope>NUCLEOTIDE SEQUENCE</scope>
    <source>
        <tissue evidence="1">Leaf</tissue>
    </source>
</reference>
<dbReference type="EMBL" id="GGEC01078017">
    <property type="protein sequence ID" value="MBX58501.1"/>
    <property type="molecule type" value="Transcribed_RNA"/>
</dbReference>
<name>A0A2P2PUV6_RHIMU</name>
<organism evidence="1">
    <name type="scientific">Rhizophora mucronata</name>
    <name type="common">Asiatic mangrove</name>
    <dbReference type="NCBI Taxonomy" id="61149"/>
    <lineage>
        <taxon>Eukaryota</taxon>
        <taxon>Viridiplantae</taxon>
        <taxon>Streptophyta</taxon>
        <taxon>Embryophyta</taxon>
        <taxon>Tracheophyta</taxon>
        <taxon>Spermatophyta</taxon>
        <taxon>Magnoliopsida</taxon>
        <taxon>eudicotyledons</taxon>
        <taxon>Gunneridae</taxon>
        <taxon>Pentapetalae</taxon>
        <taxon>rosids</taxon>
        <taxon>fabids</taxon>
        <taxon>Malpighiales</taxon>
        <taxon>Rhizophoraceae</taxon>
        <taxon>Rhizophora</taxon>
    </lineage>
</organism>
<accession>A0A2P2PUV6</accession>
<sequence>MQKKVRKIREAHLEELGEIVYFFPCLFYVIEIYLTK</sequence>
<protein>
    <submittedName>
        <fullName evidence="1">Uncharacterized protein</fullName>
    </submittedName>
</protein>
<dbReference type="AlphaFoldDB" id="A0A2P2PUV6"/>
<evidence type="ECO:0000313" key="1">
    <source>
        <dbReference type="EMBL" id="MBX58501.1"/>
    </source>
</evidence>
<proteinExistence type="predicted"/>